<protein>
    <submittedName>
        <fullName evidence="6">Type VI secretion system Vgr family protein</fullName>
    </submittedName>
</protein>
<name>A0AAN0M817_9RHOB</name>
<dbReference type="Gene3D" id="2.30.110.50">
    <property type="match status" value="1"/>
</dbReference>
<reference evidence="6 7" key="2">
    <citation type="submission" date="2024-08" db="EMBL/GenBank/DDBJ databases">
        <title>Phylogenomic analyses of a clade within the roseobacter group suggest taxonomic reassignments of species of the genera Aestuariivita, Citreicella, Loktanella, Nautella, Pelagibaca, Ruegeria, Thalassobius, Thiobacimonas and Tropicibacter, and the proposal o.</title>
        <authorList>
            <person name="Jeon C.O."/>
        </authorList>
    </citation>
    <scope>NUCLEOTIDE SEQUENCE [LARGE SCALE GENOMIC DNA]</scope>
    <source>
        <strain evidence="6 7">SS1-5</strain>
    </source>
</reference>
<comment type="similarity">
    <text evidence="2">Belongs to the VgrG protein family.</text>
</comment>
<keyword evidence="3" id="KW-0964">Secreted</keyword>
<evidence type="ECO:0000256" key="1">
    <source>
        <dbReference type="ARBA" id="ARBA00004613"/>
    </source>
</evidence>
<dbReference type="NCBIfam" id="TIGR03361">
    <property type="entry name" value="VI_Rhs_Vgr"/>
    <property type="match status" value="1"/>
</dbReference>
<keyword evidence="7" id="KW-1185">Reference proteome</keyword>
<sequence>MNAPFKQDARLGRLTTALGNDVLVLLRFDGADYVNGLFEYRVEALSTSPNLDFDGLLGTHASIEIESQNDGARAYDGIVTEAKWAGAGENGNKYALTLRPWFWLAGRRRNQRIFHNKTVIQIIEELLSPYAGLGDPALQVKLTGNYPELEYTVQYRESDLDFATRLMERFGISYHFVHSAGNHTLVLTDAIDQHDPLPGGKRDYKPVDGARQSGAEHFWEWHPERRLTTGAVRLTDYNFKKPGAAMEVDRVGDATYAEGQIESYDYPGDYLAQGQGKDVVGLRTLQERGQDARHRAVGDCTSLGAGMLLTLTGDQVNGVKGADYLCLVARHSYVSDSYGSGGSESDGYAYSGEYVLMPKDAPLAPERKTRMPVVQGPQTGVVVGEGEIDCDEYGRILVHFHWDLDKSYSMRCRVSQNWASQGWGGMVIPRIGMEVVVEFLEGDPDKPLVTGCVYNGKNTPPYELPKHKTRSTFKTDTHSGSGFNELRFEDERDEEEIYIHAQRDMNTVVLHNKTERIENNHVSLVEHNKESEVTRNHNEVVGGNMTIHVGPTAIGNLINRMAVKVGNKLGDVAKAIGLPPALDPGAGNYALTVEKNKMEAVGLTSVRTVGLTDTNFIGSKYKLAAGTEVQISAGNRIVLSCGKSVIEMKKNGTIAINGVEINEKADKLIKLSADKIDIN</sequence>
<feature type="domain" description="Gp5/Type VI secretion system Vgr C-terminal trimerisation" evidence="5">
    <location>
        <begin position="471"/>
        <end position="568"/>
    </location>
</feature>
<reference evidence="7" key="1">
    <citation type="submission" date="2024-04" db="EMBL/GenBank/DDBJ databases">
        <title>Phylogenomic analyses of a clade within the roseobacter group suggest taxonomic reassignments of species of the genera Aestuariivita, Citreicella, Loktanella, Nautella, Pelagibaca, Ruegeria, Thalassobius, Thiobacimonas and Tropicibacter, and the proposal o.</title>
        <authorList>
            <person name="Jeon C.O."/>
        </authorList>
    </citation>
    <scope>NUCLEOTIDE SEQUENCE [LARGE SCALE GENOMIC DNA]</scope>
    <source>
        <strain evidence="7">SS1-5</strain>
    </source>
</reference>
<dbReference type="Pfam" id="PF22178">
    <property type="entry name" value="Gp5_trimer_C"/>
    <property type="match status" value="1"/>
</dbReference>
<dbReference type="InterPro" id="IPR050708">
    <property type="entry name" value="T6SS_VgrG/RHS"/>
</dbReference>
<gene>
    <name evidence="6" type="ORF">AABB31_14665</name>
</gene>
<comment type="subcellular location">
    <subcellularLocation>
        <location evidence="1">Secreted</location>
    </subcellularLocation>
</comment>
<evidence type="ECO:0000259" key="4">
    <source>
        <dbReference type="Pfam" id="PF04717"/>
    </source>
</evidence>
<dbReference type="InterPro" id="IPR017847">
    <property type="entry name" value="T6SS_RhsGE_Vgr_subset"/>
</dbReference>
<dbReference type="InterPro" id="IPR006531">
    <property type="entry name" value="Gp5/Vgr_OB"/>
</dbReference>
<evidence type="ECO:0000259" key="5">
    <source>
        <dbReference type="Pfam" id="PF22178"/>
    </source>
</evidence>
<dbReference type="Pfam" id="PF04717">
    <property type="entry name" value="Phage_base_V"/>
    <property type="match status" value="1"/>
</dbReference>
<dbReference type="GO" id="GO:0005576">
    <property type="term" value="C:extracellular region"/>
    <property type="evidence" value="ECO:0007669"/>
    <property type="project" value="UniProtKB-SubCell"/>
</dbReference>
<dbReference type="Proteomes" id="UP001470809">
    <property type="component" value="Chromosome"/>
</dbReference>
<proteinExistence type="inferred from homology"/>
<evidence type="ECO:0000256" key="2">
    <source>
        <dbReference type="ARBA" id="ARBA00005558"/>
    </source>
</evidence>
<dbReference type="InterPro" id="IPR037026">
    <property type="entry name" value="Vgr_OB-fold_dom_sf"/>
</dbReference>
<dbReference type="InterPro" id="IPR054030">
    <property type="entry name" value="Gp5_Vgr_C"/>
</dbReference>
<evidence type="ECO:0000313" key="6">
    <source>
        <dbReference type="EMBL" id="WZU66298.1"/>
    </source>
</evidence>
<evidence type="ECO:0000313" key="7">
    <source>
        <dbReference type="Proteomes" id="UP001470809"/>
    </source>
</evidence>
<dbReference type="EMBL" id="CP151767">
    <property type="protein sequence ID" value="WZU66298.1"/>
    <property type="molecule type" value="Genomic_DNA"/>
</dbReference>
<dbReference type="Gene3D" id="3.55.50.10">
    <property type="entry name" value="Baseplate protein-like domains"/>
    <property type="match status" value="1"/>
</dbReference>
<organism evidence="6 7">
    <name type="scientific">Yoonia rhodophyticola</name>
    <dbReference type="NCBI Taxonomy" id="3137370"/>
    <lineage>
        <taxon>Bacteria</taxon>
        <taxon>Pseudomonadati</taxon>
        <taxon>Pseudomonadota</taxon>
        <taxon>Alphaproteobacteria</taxon>
        <taxon>Rhodobacterales</taxon>
        <taxon>Paracoccaceae</taxon>
        <taxon>Yoonia</taxon>
    </lineage>
</organism>
<dbReference type="KEGG" id="yrh:AABB31_14665"/>
<dbReference type="Pfam" id="PF05954">
    <property type="entry name" value="Phage_GPD"/>
    <property type="match status" value="1"/>
</dbReference>
<accession>A0AAN0M817</accession>
<dbReference type="RefSeq" id="WP_342075624.1">
    <property type="nucleotide sequence ID" value="NZ_CP151767.2"/>
</dbReference>
<dbReference type="SUPFAM" id="SSF69255">
    <property type="entry name" value="gp5 N-terminal domain-like"/>
    <property type="match status" value="1"/>
</dbReference>
<dbReference type="Gene3D" id="2.40.50.230">
    <property type="entry name" value="Gp5 N-terminal domain"/>
    <property type="match status" value="1"/>
</dbReference>
<dbReference type="SUPFAM" id="SSF69279">
    <property type="entry name" value="Phage tail proteins"/>
    <property type="match status" value="2"/>
</dbReference>
<dbReference type="PANTHER" id="PTHR32305">
    <property type="match status" value="1"/>
</dbReference>
<dbReference type="Gene3D" id="4.10.220.110">
    <property type="match status" value="1"/>
</dbReference>
<evidence type="ECO:0000256" key="3">
    <source>
        <dbReference type="ARBA" id="ARBA00022525"/>
    </source>
</evidence>
<dbReference type="SUPFAM" id="SSF69349">
    <property type="entry name" value="Phage fibre proteins"/>
    <property type="match status" value="1"/>
</dbReference>
<feature type="domain" description="Gp5/Type VI secretion system Vgr protein OB-fold" evidence="4">
    <location>
        <begin position="379"/>
        <end position="454"/>
    </location>
</feature>
<dbReference type="InterPro" id="IPR006533">
    <property type="entry name" value="T6SS_Vgr_RhsGE"/>
</dbReference>
<dbReference type="AlphaFoldDB" id="A0AAN0M817"/>
<dbReference type="PANTHER" id="PTHR32305:SF15">
    <property type="entry name" value="PROTEIN RHSA-RELATED"/>
    <property type="match status" value="1"/>
</dbReference>
<dbReference type="NCBIfam" id="TIGR01646">
    <property type="entry name" value="vgr_GE"/>
    <property type="match status" value="1"/>
</dbReference>